<gene>
    <name evidence="1" type="ORF">PRK78_006698</name>
</gene>
<organism evidence="1 2">
    <name type="scientific">Emydomyces testavorans</name>
    <dbReference type="NCBI Taxonomy" id="2070801"/>
    <lineage>
        <taxon>Eukaryota</taxon>
        <taxon>Fungi</taxon>
        <taxon>Dikarya</taxon>
        <taxon>Ascomycota</taxon>
        <taxon>Pezizomycotina</taxon>
        <taxon>Eurotiomycetes</taxon>
        <taxon>Eurotiomycetidae</taxon>
        <taxon>Onygenales</taxon>
        <taxon>Nannizziopsiaceae</taxon>
        <taxon>Emydomyces</taxon>
    </lineage>
</organism>
<reference evidence="1" key="1">
    <citation type="submission" date="2023-03" db="EMBL/GenBank/DDBJ databases">
        <title>Emydomyces testavorans Genome Sequence.</title>
        <authorList>
            <person name="Hoyer L."/>
        </authorList>
    </citation>
    <scope>NUCLEOTIDE SEQUENCE</scope>
    <source>
        <strain evidence="1">16-2883</strain>
    </source>
</reference>
<keyword evidence="2" id="KW-1185">Reference proteome</keyword>
<proteinExistence type="predicted"/>
<sequence>MEDIDQSKITRIRDPFAALAVVEEDLKRKGITIVELGDILNARFGYPICIQTLKWAIPDSQLSLASNVLLDHNVPRGGLSRDQARMYSEWETVGALHRCGSMLVHLVPLSYTRLSLNDCTEVLSGVSLKQKTLVPRFRPYLISLIRTVMDMPWGIGGQRTLVRIDIAVFIQYVVFPKLLDEEDEESESEDHFQQRVEQALSSVRQWGWKPEEEKYLNIAEKIIRDGNFVNTLGD</sequence>
<evidence type="ECO:0000313" key="1">
    <source>
        <dbReference type="EMBL" id="WEW61208.1"/>
    </source>
</evidence>
<evidence type="ECO:0000313" key="2">
    <source>
        <dbReference type="Proteomes" id="UP001219355"/>
    </source>
</evidence>
<dbReference type="EMBL" id="CP120630">
    <property type="protein sequence ID" value="WEW61208.1"/>
    <property type="molecule type" value="Genomic_DNA"/>
</dbReference>
<dbReference type="Proteomes" id="UP001219355">
    <property type="component" value="Chromosome 4"/>
</dbReference>
<accession>A0AAF0DMZ3</accession>
<protein>
    <submittedName>
        <fullName evidence="1">Uncharacterized protein</fullName>
    </submittedName>
</protein>
<name>A0AAF0DMZ3_9EURO</name>
<dbReference type="AlphaFoldDB" id="A0AAF0DMZ3"/>